<gene>
    <name evidence="1" type="ORF">MM415A02284_0006</name>
    <name evidence="2" type="ORF">MM415B02792_0006</name>
</gene>
<dbReference type="EMBL" id="MT142766">
    <property type="protein sequence ID" value="QJA88266.1"/>
    <property type="molecule type" value="Genomic_DNA"/>
</dbReference>
<protein>
    <submittedName>
        <fullName evidence="1">Putative portal protein</fullName>
    </submittedName>
</protein>
<name>A0A6M3JUQ8_9ZZZZ</name>
<evidence type="ECO:0000313" key="1">
    <source>
        <dbReference type="EMBL" id="QJA73650.1"/>
    </source>
</evidence>
<dbReference type="EMBL" id="MT142042">
    <property type="protein sequence ID" value="QJA73650.1"/>
    <property type="molecule type" value="Genomic_DNA"/>
</dbReference>
<dbReference type="InterPro" id="IPR006429">
    <property type="entry name" value="Phage_lambda_portal"/>
</dbReference>
<reference evidence="1" key="1">
    <citation type="submission" date="2020-03" db="EMBL/GenBank/DDBJ databases">
        <title>The deep terrestrial virosphere.</title>
        <authorList>
            <person name="Holmfeldt K."/>
            <person name="Nilsson E."/>
            <person name="Simone D."/>
            <person name="Lopez-Fernandez M."/>
            <person name="Wu X."/>
            <person name="de Brujin I."/>
            <person name="Lundin D."/>
            <person name="Andersson A."/>
            <person name="Bertilsson S."/>
            <person name="Dopson M."/>
        </authorList>
    </citation>
    <scope>NUCLEOTIDE SEQUENCE</scope>
    <source>
        <strain evidence="1">MM415A02284</strain>
        <strain evidence="2">MM415B02792</strain>
    </source>
</reference>
<dbReference type="GO" id="GO:0019068">
    <property type="term" value="P:virion assembly"/>
    <property type="evidence" value="ECO:0007669"/>
    <property type="project" value="InterPro"/>
</dbReference>
<dbReference type="AlphaFoldDB" id="A0A6M3JUQ8"/>
<organism evidence="1">
    <name type="scientific">viral metagenome</name>
    <dbReference type="NCBI Taxonomy" id="1070528"/>
    <lineage>
        <taxon>unclassified sequences</taxon>
        <taxon>metagenomes</taxon>
        <taxon>organismal metagenomes</taxon>
    </lineage>
</organism>
<accession>A0A6M3JUQ8</accession>
<proteinExistence type="predicted"/>
<sequence length="559" mass="63796">MGFIDKITNKPKIAELTAEISSLRDAHVDQAKQFQLAESMAQQAMYQLRTIKEAKTWGELRTNLMGMGLIEGDNWKGLSIGPTSDDNREMDDDVRNQLREACISCYYKTPEGRAIINNFTNYIIGGGVHWTAQDEDPRVQEFIDEFTEAKGVNFTRRQINIVKRTLRDGELFIHMLTDSKGKTYALRFFPASEITEIETDPNDAEVPVVYVRKWMNDKGTEETKRIKADEIHHIKLNADEDTDRGRPMMENVLRRITQHEDWLAGRIQTNKAKSSIFLEKIVKGSPTRVASVAASLPSTSRFAQDEYAAQAPRYGTVAVHNENVEWKWVEPKINAADCAEDGRQIRLSIAAGVQMPEYMLTSDASNQNYASSMVAESPFIQAVEAERKFFEEEIKVIFQKVIERGIRGGVLPSTSTETMMTESAFRKVNILRKIKENAVDEKQTHEADERIKKAIDDEENYETKPVPTNTRVDIEWPQITTRDILKETQAVEVHYTNGWCSKRTAQMKFGYDPDEEERMIAKEKEEKEAEPDAYEDMQAEIERLKGELNGKKAGGIEEV</sequence>
<dbReference type="Pfam" id="PF05136">
    <property type="entry name" value="Phage_portal_2"/>
    <property type="match status" value="1"/>
</dbReference>
<evidence type="ECO:0000313" key="2">
    <source>
        <dbReference type="EMBL" id="QJA88266.1"/>
    </source>
</evidence>
<dbReference type="GO" id="GO:0005198">
    <property type="term" value="F:structural molecule activity"/>
    <property type="evidence" value="ECO:0007669"/>
    <property type="project" value="InterPro"/>
</dbReference>